<protein>
    <submittedName>
        <fullName evidence="2">Asparagine synthase (Glutamine-hydrolysing)</fullName>
    </submittedName>
</protein>
<accession>A0A542YMT2</accession>
<keyword evidence="3" id="KW-1185">Reference proteome</keyword>
<evidence type="ECO:0000256" key="1">
    <source>
        <dbReference type="SAM" id="MobiDB-lite"/>
    </source>
</evidence>
<feature type="region of interest" description="Disordered" evidence="1">
    <location>
        <begin position="490"/>
        <end position="511"/>
    </location>
</feature>
<proteinExistence type="predicted"/>
<reference evidence="2 3" key="1">
    <citation type="submission" date="2019-06" db="EMBL/GenBank/DDBJ databases">
        <title>Sequencing the genomes of 1000 actinobacteria strains.</title>
        <authorList>
            <person name="Klenk H.-P."/>
        </authorList>
    </citation>
    <scope>NUCLEOTIDE SEQUENCE [LARGE SCALE GENOMIC DNA]</scope>
    <source>
        <strain evidence="2 3">DSM 12335</strain>
    </source>
</reference>
<organism evidence="2 3">
    <name type="scientific">Ornithinicoccus hortensis</name>
    <dbReference type="NCBI Taxonomy" id="82346"/>
    <lineage>
        <taxon>Bacteria</taxon>
        <taxon>Bacillati</taxon>
        <taxon>Actinomycetota</taxon>
        <taxon>Actinomycetes</taxon>
        <taxon>Micrococcales</taxon>
        <taxon>Intrasporangiaceae</taxon>
        <taxon>Ornithinicoccus</taxon>
    </lineage>
</organism>
<dbReference type="EMBL" id="VFOP01000001">
    <property type="protein sequence ID" value="TQL49395.1"/>
    <property type="molecule type" value="Genomic_DNA"/>
</dbReference>
<evidence type="ECO:0000313" key="3">
    <source>
        <dbReference type="Proteomes" id="UP000319516"/>
    </source>
</evidence>
<dbReference type="RefSeq" id="WP_141783658.1">
    <property type="nucleotide sequence ID" value="NZ_BAAAIK010000003.1"/>
</dbReference>
<sequence>MPPSEVGPDDPQVLDAAFGHGYLLLPRDQPAGRLVERWPTRDVAGHRYHLHPRTRVTVATGAPGTLVLLGDPLDVGAGIADPDRVAARLLATWRDGDPDAVVREAAYLGGRWTAFLHPGDEGALRVVPDCAASQPVSWADGEHGPALGSSSTLVADALGLPPDPLTVRVYQDLAAAPREHRTVMYPPGQHTEHEGVRRLPPNHLLEIGPGPHPSVRCERFWPWSDRVERTDLPAVFADFRERLTAHVGLITGLGRTGISLTAGGDSRTSLAALVPHRRPGTFAFTYYNPRQGAREGRHRADLFEASGWAWLAGLGHLVLRWRMPGSQEALAHAWRRMFPVHPPSVGAANSMYLGLPRDLVQLASNLGEIGTANPMPRRPGEFTPRRLAELWQSAPFAAAHDHDAVFADYREATTLTPRALAGYDLHDVFYWEHRMGAWGVRKYAEGDVGHRVMLPFNDRLLLETMLSLPVAQREAKVLFVMMQDATPELAGGLPTGPGPLGDPGLPSGWPDEEDPVGWRDLVAARPRLREELLPRIRRRGGRT</sequence>
<comment type="caution">
    <text evidence="2">The sequence shown here is derived from an EMBL/GenBank/DDBJ whole genome shotgun (WGS) entry which is preliminary data.</text>
</comment>
<evidence type="ECO:0000313" key="2">
    <source>
        <dbReference type="EMBL" id="TQL49395.1"/>
    </source>
</evidence>
<dbReference type="AlphaFoldDB" id="A0A542YMT2"/>
<dbReference type="Proteomes" id="UP000319516">
    <property type="component" value="Unassembled WGS sequence"/>
</dbReference>
<name>A0A542YMT2_9MICO</name>
<gene>
    <name evidence="2" type="ORF">FB467_0465</name>
</gene>
<dbReference type="OrthoDB" id="3265836at2"/>